<proteinExistence type="predicted"/>
<dbReference type="EMBL" id="JAINWA010000001">
    <property type="protein sequence ID" value="MCD1653315.1"/>
    <property type="molecule type" value="Genomic_DNA"/>
</dbReference>
<keyword evidence="2" id="KW-1185">Reference proteome</keyword>
<organism evidence="1 2">
    <name type="scientific">Teretinema zuelzerae</name>
    <dbReference type="NCBI Taxonomy" id="156"/>
    <lineage>
        <taxon>Bacteria</taxon>
        <taxon>Pseudomonadati</taxon>
        <taxon>Spirochaetota</taxon>
        <taxon>Spirochaetia</taxon>
        <taxon>Spirochaetales</taxon>
        <taxon>Treponemataceae</taxon>
        <taxon>Teretinema</taxon>
    </lineage>
</organism>
<dbReference type="Gene3D" id="3.40.50.360">
    <property type="match status" value="1"/>
</dbReference>
<reference evidence="1" key="1">
    <citation type="submission" date="2021-08" db="EMBL/GenBank/DDBJ databases">
        <title>Comparative analyses of Brucepasteria parasyntrophica and Teretinema zuelzerae.</title>
        <authorList>
            <person name="Song Y."/>
            <person name="Brune A."/>
        </authorList>
    </citation>
    <scope>NUCLEOTIDE SEQUENCE</scope>
    <source>
        <strain evidence="1">DSM 1903</strain>
    </source>
</reference>
<accession>A0AAE3EET4</accession>
<sequence length="136" mass="14653">MRVALIAFIDKPDRRVQNIMQKMANAAASKGNQVDAINGNEDLVNTRLTVYDYIAVCTRPQGLFGGKLPRRISDFLATSGTISGKKGCALVLKSGFSSAKTCKNLMKALEAEGLMLDYFDIVGDEDHAALVGKKIG</sequence>
<dbReference type="AlphaFoldDB" id="A0AAE3EET4"/>
<evidence type="ECO:0008006" key="3">
    <source>
        <dbReference type="Google" id="ProtNLM"/>
    </source>
</evidence>
<evidence type="ECO:0000313" key="2">
    <source>
        <dbReference type="Proteomes" id="UP001198163"/>
    </source>
</evidence>
<dbReference type="RefSeq" id="WP_230752234.1">
    <property type="nucleotide sequence ID" value="NZ_JAINWA010000001.1"/>
</dbReference>
<evidence type="ECO:0000313" key="1">
    <source>
        <dbReference type="EMBL" id="MCD1653315.1"/>
    </source>
</evidence>
<name>A0AAE3EET4_9SPIR</name>
<gene>
    <name evidence="1" type="ORF">K7J14_01210</name>
</gene>
<comment type="caution">
    <text evidence="1">The sequence shown here is derived from an EMBL/GenBank/DDBJ whole genome shotgun (WGS) entry which is preliminary data.</text>
</comment>
<protein>
    <recommendedName>
        <fullName evidence="3">Flavodoxin-like domain-containing protein</fullName>
    </recommendedName>
</protein>
<dbReference type="InterPro" id="IPR029039">
    <property type="entry name" value="Flavoprotein-like_sf"/>
</dbReference>
<dbReference type="Proteomes" id="UP001198163">
    <property type="component" value="Unassembled WGS sequence"/>
</dbReference>